<feature type="non-terminal residue" evidence="1">
    <location>
        <position position="343"/>
    </location>
</feature>
<dbReference type="AlphaFoldDB" id="A0A0F9E7X1"/>
<comment type="caution">
    <text evidence="1">The sequence shown here is derived from an EMBL/GenBank/DDBJ whole genome shotgun (WGS) entry which is preliminary data.</text>
</comment>
<accession>A0A0F9E7X1</accession>
<proteinExistence type="predicted"/>
<organism evidence="1">
    <name type="scientific">marine sediment metagenome</name>
    <dbReference type="NCBI Taxonomy" id="412755"/>
    <lineage>
        <taxon>unclassified sequences</taxon>
        <taxon>metagenomes</taxon>
        <taxon>ecological metagenomes</taxon>
    </lineage>
</organism>
<name>A0A0F9E7X1_9ZZZZ</name>
<gene>
    <name evidence="1" type="ORF">LCGC14_2458230</name>
</gene>
<sequence length="343" mass="37985">MIAPSSVPMVWVPVLPYTLVAPGQSPALVSLDHYEEAYSNRATIVLAAGSSLDPNVSLLSPEQYLGVPILISYGYFGTDGAFAGSVDHGPLYVVRWDVSSEEGVVLLTFDCVSWWEFLEGSAMWRDPRANLEPPPLVWPRTTTILDIVKARIEPRAPVFLDEDDGIIATYAPYIEAQQGDSVLAFVRNMMNMTECAISIRPDGFHIVRPDIDKPPHYTYSTGGHTFYRVNRSNRLIIPNTVYAVEQTAAIGSKVKHVGTAEDVDSLGKVGTIATFIVDSGIKSAAEASNRAGAWMRRQRLKKWTGNLRVPMNPIQEIYDVVEANDWRSGIAMKGVVTRLHRHW</sequence>
<protein>
    <recommendedName>
        <fullName evidence="2">Tip attachment protein J domain-containing protein</fullName>
    </recommendedName>
</protein>
<reference evidence="1" key="1">
    <citation type="journal article" date="2015" name="Nature">
        <title>Complex archaea that bridge the gap between prokaryotes and eukaryotes.</title>
        <authorList>
            <person name="Spang A."/>
            <person name="Saw J.H."/>
            <person name="Jorgensen S.L."/>
            <person name="Zaremba-Niedzwiedzka K."/>
            <person name="Martijn J."/>
            <person name="Lind A.E."/>
            <person name="van Eijk R."/>
            <person name="Schleper C."/>
            <person name="Guy L."/>
            <person name="Ettema T.J."/>
        </authorList>
    </citation>
    <scope>NUCLEOTIDE SEQUENCE</scope>
</reference>
<dbReference type="EMBL" id="LAZR01038206">
    <property type="protein sequence ID" value="KKL20163.1"/>
    <property type="molecule type" value="Genomic_DNA"/>
</dbReference>
<evidence type="ECO:0008006" key="2">
    <source>
        <dbReference type="Google" id="ProtNLM"/>
    </source>
</evidence>
<evidence type="ECO:0000313" key="1">
    <source>
        <dbReference type="EMBL" id="KKL20163.1"/>
    </source>
</evidence>